<evidence type="ECO:0000256" key="5">
    <source>
        <dbReference type="ARBA" id="ARBA00022679"/>
    </source>
</evidence>
<keyword evidence="8 12" id="KW-1133">Transmembrane helix</keyword>
<feature type="domain" description="Histidine kinase" evidence="13">
    <location>
        <begin position="289"/>
        <end position="523"/>
    </location>
</feature>
<dbReference type="Pfam" id="PF00672">
    <property type="entry name" value="HAMP"/>
    <property type="match status" value="1"/>
</dbReference>
<dbReference type="RefSeq" id="WP_306635143.1">
    <property type="nucleotide sequence ID" value="NZ_JAUSXB010000001.1"/>
</dbReference>
<dbReference type="PANTHER" id="PTHR45436">
    <property type="entry name" value="SENSOR HISTIDINE KINASE YKOH"/>
    <property type="match status" value="1"/>
</dbReference>
<dbReference type="Pfam" id="PF00512">
    <property type="entry name" value="HisKA"/>
    <property type="match status" value="1"/>
</dbReference>
<dbReference type="SUPFAM" id="SSF47384">
    <property type="entry name" value="Homodimeric domain of signal transducing histidine kinase"/>
    <property type="match status" value="1"/>
</dbReference>
<dbReference type="Proteomes" id="UP001236806">
    <property type="component" value="Unassembled WGS sequence"/>
</dbReference>
<keyword evidence="5 15" id="KW-0808">Transferase</keyword>
<feature type="transmembrane region" description="Helical" evidence="12">
    <location>
        <begin position="208"/>
        <end position="232"/>
    </location>
</feature>
<feature type="region of interest" description="Disordered" evidence="11">
    <location>
        <begin position="420"/>
        <end position="441"/>
    </location>
</feature>
<dbReference type="InterPro" id="IPR005467">
    <property type="entry name" value="His_kinase_dom"/>
</dbReference>
<gene>
    <name evidence="15" type="ORF">QFZ36_001485</name>
</gene>
<feature type="domain" description="HAMP" evidence="14">
    <location>
        <begin position="228"/>
        <end position="281"/>
    </location>
</feature>
<dbReference type="InterPro" id="IPR036890">
    <property type="entry name" value="HATPase_C_sf"/>
</dbReference>
<evidence type="ECO:0000256" key="7">
    <source>
        <dbReference type="ARBA" id="ARBA00022777"/>
    </source>
</evidence>
<dbReference type="SMART" id="SM00387">
    <property type="entry name" value="HATPase_c"/>
    <property type="match status" value="1"/>
</dbReference>
<dbReference type="Pfam" id="PF02518">
    <property type="entry name" value="HATPase_c"/>
    <property type="match status" value="1"/>
</dbReference>
<evidence type="ECO:0000256" key="9">
    <source>
        <dbReference type="ARBA" id="ARBA00023012"/>
    </source>
</evidence>
<dbReference type="EMBL" id="JAUSXB010000001">
    <property type="protein sequence ID" value="MDQ0673924.1"/>
    <property type="molecule type" value="Genomic_DNA"/>
</dbReference>
<evidence type="ECO:0000259" key="13">
    <source>
        <dbReference type="PROSITE" id="PS50109"/>
    </source>
</evidence>
<evidence type="ECO:0000313" key="15">
    <source>
        <dbReference type="EMBL" id="MDQ0673924.1"/>
    </source>
</evidence>
<accession>A0ABU0PKZ6</accession>
<dbReference type="CDD" id="cd06225">
    <property type="entry name" value="HAMP"/>
    <property type="match status" value="1"/>
</dbReference>
<evidence type="ECO:0000256" key="2">
    <source>
        <dbReference type="ARBA" id="ARBA00004236"/>
    </source>
</evidence>
<evidence type="ECO:0000256" key="8">
    <source>
        <dbReference type="ARBA" id="ARBA00022989"/>
    </source>
</evidence>
<dbReference type="SMART" id="SM00304">
    <property type="entry name" value="HAMP"/>
    <property type="match status" value="1"/>
</dbReference>
<keyword evidence="9" id="KW-0902">Two-component regulatory system</keyword>
<evidence type="ECO:0000256" key="1">
    <source>
        <dbReference type="ARBA" id="ARBA00000085"/>
    </source>
</evidence>
<evidence type="ECO:0000256" key="12">
    <source>
        <dbReference type="SAM" id="Phobius"/>
    </source>
</evidence>
<dbReference type="InterPro" id="IPR003594">
    <property type="entry name" value="HATPase_dom"/>
</dbReference>
<proteinExistence type="predicted"/>
<comment type="subcellular location">
    <subcellularLocation>
        <location evidence="2">Cell membrane</location>
    </subcellularLocation>
</comment>
<dbReference type="PANTHER" id="PTHR45436:SF5">
    <property type="entry name" value="SENSOR HISTIDINE KINASE TRCS"/>
    <property type="match status" value="1"/>
</dbReference>
<dbReference type="Gene3D" id="6.10.340.10">
    <property type="match status" value="1"/>
</dbReference>
<dbReference type="PRINTS" id="PR00344">
    <property type="entry name" value="BCTRLSENSOR"/>
</dbReference>
<sequence>MGKDVAVGTATSHGGSAIMGPASLAGSWHRFRAGLRTVRFRVLATVLAFLAGGLLVAGITTLALDLRNLNSRVSEELLLQSGRLQNIVEHGVPGGGSYSSLDALFTAFLQGDTPGRYDSVMATVNGGNTFLPAGEQPTNLATAQLLDTARAEHREGRTVFHDMTLDGMQVRLAITSVALGDGTVGGLLVAANEIGQQREQAIKSFGTFAMVSLATLLLAGAVGFTVTARLFVPIRRLRQATGSITFEDLSSRVLVPPGDDDVSQLATDFNRMLDRLETGITDQRRFVDDASHELRTPLTIIGGHVQLLQAGDPRDVAETQVLLLDELDRMQSLVDELLLLARSGRPDFLRPDWIDVDSFLEAAMNRIKVLADRRWQIESMPGGWFRGDRHRLTQAVEQLAANAVHSTRRHDVISLGAAWTGTGAESGTPDGTTPGGTGALKHGEPSGTGFEIWVADTGCGISAKDQERIFDRFARAGVSRGKEGSGLGLPIVKAIAEAHSGTLRVTSRVDEGSRFVLSLPGGIT</sequence>
<dbReference type="Gene3D" id="3.30.565.10">
    <property type="entry name" value="Histidine kinase-like ATPase, C-terminal domain"/>
    <property type="match status" value="1"/>
</dbReference>
<protein>
    <recommendedName>
        <fullName evidence="3">histidine kinase</fullName>
        <ecNumber evidence="3">2.7.13.3</ecNumber>
    </recommendedName>
</protein>
<evidence type="ECO:0000259" key="14">
    <source>
        <dbReference type="PROSITE" id="PS50885"/>
    </source>
</evidence>
<dbReference type="PROSITE" id="PS50109">
    <property type="entry name" value="HIS_KIN"/>
    <property type="match status" value="1"/>
</dbReference>
<dbReference type="Gene3D" id="1.10.287.130">
    <property type="match status" value="1"/>
</dbReference>
<dbReference type="InterPro" id="IPR004358">
    <property type="entry name" value="Sig_transdc_His_kin-like_C"/>
</dbReference>
<comment type="catalytic activity">
    <reaction evidence="1">
        <text>ATP + protein L-histidine = ADP + protein N-phospho-L-histidine.</text>
        <dbReference type="EC" id="2.7.13.3"/>
    </reaction>
</comment>
<dbReference type="InterPro" id="IPR003661">
    <property type="entry name" value="HisK_dim/P_dom"/>
</dbReference>
<dbReference type="InterPro" id="IPR050428">
    <property type="entry name" value="TCS_sensor_his_kinase"/>
</dbReference>
<dbReference type="CDD" id="cd00082">
    <property type="entry name" value="HisKA"/>
    <property type="match status" value="1"/>
</dbReference>
<comment type="caution">
    <text evidence="15">The sequence shown here is derived from an EMBL/GenBank/DDBJ whole genome shotgun (WGS) entry which is preliminary data.</text>
</comment>
<dbReference type="GO" id="GO:0004673">
    <property type="term" value="F:protein histidine kinase activity"/>
    <property type="evidence" value="ECO:0007669"/>
    <property type="project" value="UniProtKB-EC"/>
</dbReference>
<evidence type="ECO:0000256" key="4">
    <source>
        <dbReference type="ARBA" id="ARBA00022553"/>
    </source>
</evidence>
<dbReference type="PROSITE" id="PS50885">
    <property type="entry name" value="HAMP"/>
    <property type="match status" value="1"/>
</dbReference>
<evidence type="ECO:0000313" key="16">
    <source>
        <dbReference type="Proteomes" id="UP001236806"/>
    </source>
</evidence>
<keyword evidence="7 15" id="KW-0418">Kinase</keyword>
<evidence type="ECO:0000256" key="11">
    <source>
        <dbReference type="SAM" id="MobiDB-lite"/>
    </source>
</evidence>
<dbReference type="InterPro" id="IPR003660">
    <property type="entry name" value="HAMP_dom"/>
</dbReference>
<reference evidence="15 16" key="1">
    <citation type="submission" date="2023-07" db="EMBL/GenBank/DDBJ databases">
        <title>Comparative genomics of wheat-associated soil bacteria to identify genetic determinants of phenazine resistance.</title>
        <authorList>
            <person name="Mouncey N."/>
        </authorList>
    </citation>
    <scope>NUCLEOTIDE SEQUENCE [LARGE SCALE GENOMIC DNA]</scope>
    <source>
        <strain evidence="15 16">W1I3</strain>
    </source>
</reference>
<organism evidence="15 16">
    <name type="scientific">Pseudarthrobacter siccitolerans</name>
    <dbReference type="NCBI Taxonomy" id="861266"/>
    <lineage>
        <taxon>Bacteria</taxon>
        <taxon>Bacillati</taxon>
        <taxon>Actinomycetota</taxon>
        <taxon>Actinomycetes</taxon>
        <taxon>Micrococcales</taxon>
        <taxon>Micrococcaceae</taxon>
        <taxon>Pseudarthrobacter</taxon>
    </lineage>
</organism>
<evidence type="ECO:0000256" key="3">
    <source>
        <dbReference type="ARBA" id="ARBA00012438"/>
    </source>
</evidence>
<dbReference type="EC" id="2.7.13.3" evidence="3"/>
<evidence type="ECO:0000256" key="6">
    <source>
        <dbReference type="ARBA" id="ARBA00022692"/>
    </source>
</evidence>
<dbReference type="SMART" id="SM00388">
    <property type="entry name" value="HisKA"/>
    <property type="match status" value="1"/>
</dbReference>
<keyword evidence="4" id="KW-0597">Phosphoprotein</keyword>
<keyword evidence="10 12" id="KW-0472">Membrane</keyword>
<dbReference type="InterPro" id="IPR036097">
    <property type="entry name" value="HisK_dim/P_sf"/>
</dbReference>
<feature type="transmembrane region" description="Helical" evidence="12">
    <location>
        <begin position="40"/>
        <end position="64"/>
    </location>
</feature>
<keyword evidence="16" id="KW-1185">Reference proteome</keyword>
<evidence type="ECO:0000256" key="10">
    <source>
        <dbReference type="ARBA" id="ARBA00023136"/>
    </source>
</evidence>
<keyword evidence="6 12" id="KW-0812">Transmembrane</keyword>
<dbReference type="SUPFAM" id="SSF158472">
    <property type="entry name" value="HAMP domain-like"/>
    <property type="match status" value="1"/>
</dbReference>
<dbReference type="SUPFAM" id="SSF55874">
    <property type="entry name" value="ATPase domain of HSP90 chaperone/DNA topoisomerase II/histidine kinase"/>
    <property type="match status" value="1"/>
</dbReference>
<name>A0ABU0PKZ6_9MICC</name>